<organism evidence="3 4">
    <name type="scientific">Natronobacterium gregoryi</name>
    <dbReference type="NCBI Taxonomy" id="44930"/>
    <lineage>
        <taxon>Archaea</taxon>
        <taxon>Methanobacteriati</taxon>
        <taxon>Methanobacteriota</taxon>
        <taxon>Stenosarchaea group</taxon>
        <taxon>Halobacteria</taxon>
        <taxon>Halobacteriales</taxon>
        <taxon>Natrialbaceae</taxon>
        <taxon>Natronobacterium</taxon>
    </lineage>
</organism>
<evidence type="ECO:0000256" key="1">
    <source>
        <dbReference type="SAM" id="MobiDB-lite"/>
    </source>
</evidence>
<feature type="transmembrane region" description="Helical" evidence="2">
    <location>
        <begin position="12"/>
        <end position="33"/>
    </location>
</feature>
<feature type="compositionally biased region" description="Basic and acidic residues" evidence="1">
    <location>
        <begin position="99"/>
        <end position="109"/>
    </location>
</feature>
<dbReference type="AlphaFoldDB" id="A0A1I3JZW3"/>
<keyword evidence="2" id="KW-1133">Transmembrane helix</keyword>
<dbReference type="Proteomes" id="UP000182829">
    <property type="component" value="Unassembled WGS sequence"/>
</dbReference>
<gene>
    <name evidence="3" type="ORF">SAMN05443661_1037</name>
</gene>
<reference evidence="3 4" key="1">
    <citation type="submission" date="2016-10" db="EMBL/GenBank/DDBJ databases">
        <authorList>
            <person name="de Groot N.N."/>
        </authorList>
    </citation>
    <scope>NUCLEOTIDE SEQUENCE [LARGE SCALE GENOMIC DNA]</scope>
    <source>
        <strain evidence="3 4">SP2</strain>
    </source>
</reference>
<evidence type="ECO:0000313" key="3">
    <source>
        <dbReference type="EMBL" id="SFI65600.1"/>
    </source>
</evidence>
<proteinExistence type="predicted"/>
<dbReference type="PANTHER" id="PTHR35797:SF1">
    <property type="entry name" value="PROTEASE"/>
    <property type="match status" value="1"/>
</dbReference>
<name>A0A1I3JZW3_9EURY</name>
<evidence type="ECO:0000313" key="4">
    <source>
        <dbReference type="Proteomes" id="UP000182829"/>
    </source>
</evidence>
<keyword evidence="2" id="KW-0472">Membrane</keyword>
<protein>
    <recommendedName>
        <fullName evidence="5">CPBP family intramembrane metalloprotease</fullName>
    </recommendedName>
</protein>
<accession>A0A1I3JZW3</accession>
<feature type="region of interest" description="Disordered" evidence="1">
    <location>
        <begin position="99"/>
        <end position="125"/>
    </location>
</feature>
<dbReference type="InterPro" id="IPR042150">
    <property type="entry name" value="MmRce1-like"/>
</dbReference>
<dbReference type="EMBL" id="FORO01000003">
    <property type="protein sequence ID" value="SFI65600.1"/>
    <property type="molecule type" value="Genomic_DNA"/>
</dbReference>
<evidence type="ECO:0008006" key="5">
    <source>
        <dbReference type="Google" id="ProtNLM"/>
    </source>
</evidence>
<evidence type="ECO:0000256" key="2">
    <source>
        <dbReference type="SAM" id="Phobius"/>
    </source>
</evidence>
<keyword evidence="2" id="KW-0812">Transmembrane</keyword>
<sequence length="125" mass="13078">MILEGYNYPNYPVVGVGMMTAACLAMSPVYTYVTVQAKSVLAPTILHGTFNGFATTMLVFTQGGHELLVNPVGGVGVLAFGLAAVVIAVRGAPDLEREWSLPDASRDDWSGGPDPGPLEASPPEE</sequence>
<feature type="transmembrane region" description="Helical" evidence="2">
    <location>
        <begin position="67"/>
        <end position="89"/>
    </location>
</feature>
<dbReference type="PANTHER" id="PTHR35797">
    <property type="entry name" value="PROTEASE-RELATED"/>
    <property type="match status" value="1"/>
</dbReference>